<proteinExistence type="predicted"/>
<feature type="domain" description="HTH marR-type" evidence="1">
    <location>
        <begin position="9"/>
        <end position="137"/>
    </location>
</feature>
<dbReference type="SMART" id="SM00347">
    <property type="entry name" value="HTH_MARR"/>
    <property type="match status" value="1"/>
</dbReference>
<dbReference type="AlphaFoldDB" id="A0A421B4I7"/>
<organism evidence="2 3">
    <name type="scientific">Actinokineospora cianjurensis</name>
    <dbReference type="NCBI Taxonomy" id="585224"/>
    <lineage>
        <taxon>Bacteria</taxon>
        <taxon>Bacillati</taxon>
        <taxon>Actinomycetota</taxon>
        <taxon>Actinomycetes</taxon>
        <taxon>Pseudonocardiales</taxon>
        <taxon>Pseudonocardiaceae</taxon>
        <taxon>Actinokineospora</taxon>
    </lineage>
</organism>
<dbReference type="Pfam" id="PF12802">
    <property type="entry name" value="MarR_2"/>
    <property type="match status" value="1"/>
</dbReference>
<dbReference type="InterPro" id="IPR000835">
    <property type="entry name" value="HTH_MarR-typ"/>
</dbReference>
<name>A0A421B4I7_9PSEU</name>
<dbReference type="InterPro" id="IPR036390">
    <property type="entry name" value="WH_DNA-bd_sf"/>
</dbReference>
<dbReference type="RefSeq" id="WP_246009958.1">
    <property type="nucleotide sequence ID" value="NZ_RCDD01000002.1"/>
</dbReference>
<gene>
    <name evidence="2" type="ORF">CLV68_3749</name>
</gene>
<dbReference type="GO" id="GO:0006950">
    <property type="term" value="P:response to stress"/>
    <property type="evidence" value="ECO:0007669"/>
    <property type="project" value="TreeGrafter"/>
</dbReference>
<dbReference type="PROSITE" id="PS50995">
    <property type="entry name" value="HTH_MARR_2"/>
    <property type="match status" value="1"/>
</dbReference>
<dbReference type="EMBL" id="RCDD01000002">
    <property type="protein sequence ID" value="RLK59264.1"/>
    <property type="molecule type" value="Genomic_DNA"/>
</dbReference>
<dbReference type="Gene3D" id="1.10.10.10">
    <property type="entry name" value="Winged helix-like DNA-binding domain superfamily/Winged helix DNA-binding domain"/>
    <property type="match status" value="1"/>
</dbReference>
<dbReference type="PANTHER" id="PTHR33164:SF43">
    <property type="entry name" value="HTH-TYPE TRANSCRIPTIONAL REPRESSOR YETL"/>
    <property type="match status" value="1"/>
</dbReference>
<reference evidence="2 3" key="1">
    <citation type="submission" date="2018-10" db="EMBL/GenBank/DDBJ databases">
        <title>Genomic Encyclopedia of Archaeal and Bacterial Type Strains, Phase II (KMG-II): from individual species to whole genera.</title>
        <authorList>
            <person name="Goeker M."/>
        </authorList>
    </citation>
    <scope>NUCLEOTIDE SEQUENCE [LARGE SCALE GENOMIC DNA]</scope>
    <source>
        <strain evidence="2 3">DSM 45657</strain>
    </source>
</reference>
<dbReference type="Proteomes" id="UP000282454">
    <property type="component" value="Unassembled WGS sequence"/>
</dbReference>
<protein>
    <submittedName>
        <fullName evidence="2">DNA-binding MarR family transcriptional regulator</fullName>
    </submittedName>
</protein>
<keyword evidence="2" id="KW-0238">DNA-binding</keyword>
<comment type="caution">
    <text evidence="2">The sequence shown here is derived from an EMBL/GenBank/DDBJ whole genome shotgun (WGS) entry which is preliminary data.</text>
</comment>
<dbReference type="InterPro" id="IPR039422">
    <property type="entry name" value="MarR/SlyA-like"/>
</dbReference>
<dbReference type="SUPFAM" id="SSF46785">
    <property type="entry name" value="Winged helix' DNA-binding domain"/>
    <property type="match status" value="1"/>
</dbReference>
<dbReference type="PRINTS" id="PR00598">
    <property type="entry name" value="HTHMARR"/>
</dbReference>
<dbReference type="InterPro" id="IPR036388">
    <property type="entry name" value="WH-like_DNA-bd_sf"/>
</dbReference>
<accession>A0A421B4I7</accession>
<evidence type="ECO:0000313" key="2">
    <source>
        <dbReference type="EMBL" id="RLK59264.1"/>
    </source>
</evidence>
<evidence type="ECO:0000313" key="3">
    <source>
        <dbReference type="Proteomes" id="UP000282454"/>
    </source>
</evidence>
<evidence type="ECO:0000259" key="1">
    <source>
        <dbReference type="PROSITE" id="PS50995"/>
    </source>
</evidence>
<keyword evidence="3" id="KW-1185">Reference proteome</keyword>
<sequence length="153" mass="17046">MGAGDPVASWPTGRLLSVAARLVEHSWQEFLATRGLTHAGLIALHLLREGPRTQRALAHGAKVTDQTMSRTVERLHRAGFVERGTDPVDRRRMVVSLTDEGREVHAEALRAEREEPEVLGAVRDYEAFRRQLVELVTVLGVDRTTPARQDPRG</sequence>
<dbReference type="GO" id="GO:0003677">
    <property type="term" value="F:DNA binding"/>
    <property type="evidence" value="ECO:0007669"/>
    <property type="project" value="UniProtKB-KW"/>
</dbReference>
<dbReference type="GO" id="GO:0003700">
    <property type="term" value="F:DNA-binding transcription factor activity"/>
    <property type="evidence" value="ECO:0007669"/>
    <property type="project" value="InterPro"/>
</dbReference>
<dbReference type="PANTHER" id="PTHR33164">
    <property type="entry name" value="TRANSCRIPTIONAL REGULATOR, MARR FAMILY"/>
    <property type="match status" value="1"/>
</dbReference>